<dbReference type="GO" id="GO:0000906">
    <property type="term" value="F:6,7-dimethyl-8-ribityllumazine synthase activity"/>
    <property type="evidence" value="ECO:0007669"/>
    <property type="project" value="UniProtKB-EC"/>
</dbReference>
<comment type="function">
    <text evidence="7">Catalyzes the formation of 6,7-dimethyl-8-ribityllumazine by condensation of 5-amino-6-(D-ribitylamino)uracil with 3,4-dihydroxy-2-butanone 4-phosphate. This is the penultimate step in the biosynthesis of riboflavin.</text>
</comment>
<evidence type="ECO:0000256" key="3">
    <source>
        <dbReference type="ARBA" id="ARBA00012664"/>
    </source>
</evidence>
<dbReference type="InterPro" id="IPR036467">
    <property type="entry name" value="LS/RS_sf"/>
</dbReference>
<keyword evidence="5 7" id="KW-0808">Transferase</keyword>
<accession>A0A0G4FFI5</accession>
<comment type="pathway">
    <text evidence="1 7">Cofactor biosynthesis; riboflavin biosynthesis; riboflavin from 2-hydroxy-3-oxobutyl phosphate and 5-amino-6-(D-ribitylamino)uracil: step 1/2.</text>
</comment>
<evidence type="ECO:0000256" key="5">
    <source>
        <dbReference type="ARBA" id="ARBA00022679"/>
    </source>
</evidence>
<dbReference type="PANTHER" id="PTHR21058">
    <property type="entry name" value="6,7-DIMETHYL-8-RIBITYLLUMAZINE SYNTHASE DMRL SYNTHASE LUMAZINE SYNTHASE"/>
    <property type="match status" value="1"/>
</dbReference>
<dbReference type="InterPro" id="IPR034964">
    <property type="entry name" value="LS"/>
</dbReference>
<organism evidence="8">
    <name type="scientific">Chromera velia CCMP2878</name>
    <dbReference type="NCBI Taxonomy" id="1169474"/>
    <lineage>
        <taxon>Eukaryota</taxon>
        <taxon>Sar</taxon>
        <taxon>Alveolata</taxon>
        <taxon>Colpodellida</taxon>
        <taxon>Chromeraceae</taxon>
        <taxon>Chromera</taxon>
    </lineage>
</organism>
<evidence type="ECO:0000256" key="1">
    <source>
        <dbReference type="ARBA" id="ARBA00004917"/>
    </source>
</evidence>
<dbReference type="PANTHER" id="PTHR21058:SF0">
    <property type="entry name" value="6,7-DIMETHYL-8-RIBITYLLUMAZINE SYNTHASE"/>
    <property type="match status" value="1"/>
</dbReference>
<dbReference type="CDD" id="cd09209">
    <property type="entry name" value="Lumazine_synthase-I"/>
    <property type="match status" value="1"/>
</dbReference>
<gene>
    <name evidence="8" type="ORF">Cvel_16716</name>
</gene>
<dbReference type="UniPathway" id="UPA00275">
    <property type="reaction ID" value="UER00404"/>
</dbReference>
<dbReference type="EC" id="2.5.1.78" evidence="3 7"/>
<dbReference type="HAMAP" id="MF_00178">
    <property type="entry name" value="Lumazine_synth"/>
    <property type="match status" value="1"/>
</dbReference>
<evidence type="ECO:0000256" key="4">
    <source>
        <dbReference type="ARBA" id="ARBA00022619"/>
    </source>
</evidence>
<dbReference type="GO" id="GO:0009349">
    <property type="term" value="C:riboflavin synthase complex"/>
    <property type="evidence" value="ECO:0007669"/>
    <property type="project" value="UniProtKB-UniRule"/>
</dbReference>
<comment type="catalytic activity">
    <reaction evidence="6 7">
        <text>(2S)-2-hydroxy-3-oxobutyl phosphate + 5-amino-6-(D-ribitylamino)uracil = 6,7-dimethyl-8-(1-D-ribityl)lumazine + phosphate + 2 H2O + H(+)</text>
        <dbReference type="Rhea" id="RHEA:26152"/>
        <dbReference type="ChEBI" id="CHEBI:15377"/>
        <dbReference type="ChEBI" id="CHEBI:15378"/>
        <dbReference type="ChEBI" id="CHEBI:15934"/>
        <dbReference type="ChEBI" id="CHEBI:43474"/>
        <dbReference type="ChEBI" id="CHEBI:58201"/>
        <dbReference type="ChEBI" id="CHEBI:58830"/>
        <dbReference type="EC" id="2.5.1.78"/>
    </reaction>
</comment>
<evidence type="ECO:0000256" key="6">
    <source>
        <dbReference type="ARBA" id="ARBA00048785"/>
    </source>
</evidence>
<protein>
    <recommendedName>
        <fullName evidence="3 7">6,7-dimethyl-8-ribityllumazine synthase</fullName>
        <shortName evidence="7">DMRL synthase</shortName>
        <ecNumber evidence="3 7">2.5.1.78</ecNumber>
    </recommendedName>
</protein>
<keyword evidence="4 7" id="KW-0686">Riboflavin biosynthesis</keyword>
<name>A0A0G4FFI5_9ALVE</name>
<dbReference type="Pfam" id="PF00885">
    <property type="entry name" value="DMRL_synthase"/>
    <property type="match status" value="1"/>
</dbReference>
<comment type="similarity">
    <text evidence="2 7">Belongs to the DMRL synthase family.</text>
</comment>
<evidence type="ECO:0000256" key="2">
    <source>
        <dbReference type="ARBA" id="ARBA00007424"/>
    </source>
</evidence>
<sequence length="196" mass="21370">MVAPQQGIAFDAAKLNGTDLKFAVVRTRWNSQITEPLLNDVKKALVDAGVDPENIFETDVPGSWELPMVTKYLAFSQKFDGVIPIGCLVKGETYHFEYIAGAASDALMQVQQSSGVPVTFGILTVETLDQAMERADGEKSHGYSWGQTAVEMALLRRWASGRKSTKMGFGVSPESAVAASLAEWEGKKTDKAKYLF</sequence>
<dbReference type="InterPro" id="IPR002180">
    <property type="entry name" value="LS/RS"/>
</dbReference>
<dbReference type="NCBIfam" id="TIGR00114">
    <property type="entry name" value="lumazine-synth"/>
    <property type="match status" value="1"/>
</dbReference>
<dbReference type="VEuPathDB" id="CryptoDB:Cvel_16716"/>
<dbReference type="EMBL" id="CDMZ01000329">
    <property type="protein sequence ID" value="CEM11932.1"/>
    <property type="molecule type" value="Genomic_DNA"/>
</dbReference>
<dbReference type="AlphaFoldDB" id="A0A0G4FFI5"/>
<dbReference type="GO" id="GO:0009231">
    <property type="term" value="P:riboflavin biosynthetic process"/>
    <property type="evidence" value="ECO:0007669"/>
    <property type="project" value="UniProtKB-UniPathway"/>
</dbReference>
<proteinExistence type="inferred from homology"/>
<reference evidence="8" key="1">
    <citation type="submission" date="2014-11" db="EMBL/GenBank/DDBJ databases">
        <authorList>
            <person name="Otto D Thomas"/>
            <person name="Naeem Raeece"/>
        </authorList>
    </citation>
    <scope>NUCLEOTIDE SEQUENCE</scope>
</reference>
<evidence type="ECO:0000256" key="7">
    <source>
        <dbReference type="RuleBase" id="RU003795"/>
    </source>
</evidence>
<dbReference type="SUPFAM" id="SSF52121">
    <property type="entry name" value="Lumazine synthase"/>
    <property type="match status" value="1"/>
</dbReference>
<evidence type="ECO:0000313" key="8">
    <source>
        <dbReference type="EMBL" id="CEM11932.1"/>
    </source>
</evidence>
<dbReference type="Gene3D" id="3.40.50.960">
    <property type="entry name" value="Lumazine/riboflavin synthase"/>
    <property type="match status" value="1"/>
</dbReference>